<reference evidence="1 2" key="1">
    <citation type="journal article" date="2016" name="Sci. Rep.">
        <title>A novel ammonia-oxidizing archaeon from wastewater treatment plant: Its enrichment, physiological and genomic characteristics.</title>
        <authorList>
            <person name="Li Y."/>
            <person name="Ding K."/>
            <person name="Wen X."/>
            <person name="Zhang B."/>
            <person name="Shen B."/>
            <person name="Yang Y."/>
        </authorList>
    </citation>
    <scope>NUCLEOTIDE SEQUENCE [LARGE SCALE GENOMIC DNA]</scope>
    <source>
        <strain evidence="1 2">SAT1</strain>
    </source>
</reference>
<dbReference type="EMBL" id="CP011097">
    <property type="protein sequence ID" value="AJZ76617.1"/>
    <property type="molecule type" value="Genomic_DNA"/>
</dbReference>
<dbReference type="AlphaFoldDB" id="A0A3G1B8Q0"/>
<keyword evidence="2" id="KW-1185">Reference proteome</keyword>
<evidence type="ECO:0000313" key="1">
    <source>
        <dbReference type="EMBL" id="AJZ76617.1"/>
    </source>
</evidence>
<gene>
    <name evidence="1" type="ORF">SU86_003710</name>
</gene>
<dbReference type="GeneID" id="24875498"/>
<dbReference type="RefSeq" id="WP_048189336.1">
    <property type="nucleotide sequence ID" value="NZ_CP011097.1"/>
</dbReference>
<name>A0A3G1B8Q0_9ARCH</name>
<evidence type="ECO:0000313" key="2">
    <source>
        <dbReference type="Proteomes" id="UP000266745"/>
    </source>
</evidence>
<proteinExistence type="predicted"/>
<accession>A0A3G1B8Q0</accession>
<dbReference type="OrthoDB" id="10526at2157"/>
<protein>
    <submittedName>
        <fullName evidence="1">Uncharacterized protein</fullName>
    </submittedName>
</protein>
<dbReference type="Proteomes" id="UP000266745">
    <property type="component" value="Chromosome"/>
</dbReference>
<dbReference type="KEGG" id="tah:SU86_003710"/>
<organism evidence="1 2">
    <name type="scientific">Candidatus Nitrosotenuis cloacae</name>
    <dbReference type="NCBI Taxonomy" id="1603555"/>
    <lineage>
        <taxon>Archaea</taxon>
        <taxon>Nitrososphaerota</taxon>
        <taxon>Candidatus Nitrosotenuis</taxon>
    </lineage>
</organism>
<sequence length="214" mass="24105">MAMPADYDGMRTDEGSERANSVDDYKVTCMTFIEDISKDYLAWVDRYQLDPEEDKKRRDRIAAVITKSNEWIAKVAQTIKGVDVAMNDGIQKMAESTAGQPFQLGAFVNKQSGYTSSKPGIISINIKAVGRNGRKVKIIEHYKGQQFRVESTAKAFIDETKVPQEEFDLMDVNLYLDATQTQQRDLISFTVTVAEMENGYESEKRGVSAIIHIV</sequence>